<feature type="compositionally biased region" description="Polar residues" evidence="1">
    <location>
        <begin position="347"/>
        <end position="362"/>
    </location>
</feature>
<dbReference type="STRING" id="177199.A0A420YF27"/>
<evidence type="ECO:0000313" key="2">
    <source>
        <dbReference type="EMBL" id="RKU46501.1"/>
    </source>
</evidence>
<feature type="compositionally biased region" description="Basic residues" evidence="1">
    <location>
        <begin position="131"/>
        <end position="141"/>
    </location>
</feature>
<sequence>MERTRHPKQHRCHRTQRYRSPSPQALLETKGGPSDLLHSRHFAQAPPRGSNHGALVQAWLQNTEFPGQGFLEERRDLVGADRTRRTVREYRHPTSADSSIIAPVLSHKEHVSSHRMLHEPKRSKLRDERRHHMQTKKRRRSSQSLRSQSTDEPDQQKTTYEKRARHKTREDKYEPYHGGPARVKPVIATTSTEPVGSGLKKTEKSRGKKRGTGLTTTNELMGRFQSDAIHNERLTILPSMHVGIFNNSKHGKAPGDLTFGDMTFLKEAGPAETTKSASKTRSLESRKRDQKELENIEIFFTHKRHEDHDADKRMKVNQTERPTTELRLKDNISGTRIGSSKARPSSRETSYFSWSSSNQQQHVTEHRARTSEQLEEGPGKQAYDTRRASARERSMTPDAIRQQLIDSGIYRCLARLEPTWSGTEEASPTKLHGKNDVGGKPPHLTEETGSLKAPLSRAEIAQQAYITQPMRAPGSPQKDIILTSKELLTMPEPSLAETMPVSERLSETQDQPISQDRCPELGDIGKPLVLQHVRSADVFPILEDRSATDTLPAYGGIASQHWGNAYLGTSRRQSMLEYIEDLEERTLNADERDIGGGGYSTLRPEDQAMHAEQVQAPTLDLTGQKPSERTIWDQGPGVHYDYETRNPLSPASPYGIPGFEPLLYGQEEQPPVQQMAGPPRPGTSMSGDMMDMAMYWKPNTCGL</sequence>
<dbReference type="EMBL" id="QVQW01000014">
    <property type="protein sequence ID" value="RKU46501.1"/>
    <property type="molecule type" value="Genomic_DNA"/>
</dbReference>
<dbReference type="AlphaFoldDB" id="A0A420YF27"/>
<feature type="region of interest" description="Disordered" evidence="1">
    <location>
        <begin position="270"/>
        <end position="289"/>
    </location>
</feature>
<dbReference type="OrthoDB" id="2537141at2759"/>
<feature type="compositionally biased region" description="Basic and acidic residues" evidence="1">
    <location>
        <begin position="363"/>
        <end position="372"/>
    </location>
</feature>
<organism evidence="2 3">
    <name type="scientific">Coniochaeta pulveracea</name>
    <dbReference type="NCBI Taxonomy" id="177199"/>
    <lineage>
        <taxon>Eukaryota</taxon>
        <taxon>Fungi</taxon>
        <taxon>Dikarya</taxon>
        <taxon>Ascomycota</taxon>
        <taxon>Pezizomycotina</taxon>
        <taxon>Sordariomycetes</taxon>
        <taxon>Sordariomycetidae</taxon>
        <taxon>Coniochaetales</taxon>
        <taxon>Coniochaetaceae</taxon>
        <taxon>Coniochaeta</taxon>
    </lineage>
</organism>
<feature type="region of interest" description="Disordered" evidence="1">
    <location>
        <begin position="1"/>
        <end position="36"/>
    </location>
</feature>
<feature type="compositionally biased region" description="Basic and acidic residues" evidence="1">
    <location>
        <begin position="383"/>
        <end position="395"/>
    </location>
</feature>
<gene>
    <name evidence="2" type="ORF">DL546_008424</name>
</gene>
<evidence type="ECO:0000313" key="3">
    <source>
        <dbReference type="Proteomes" id="UP000275385"/>
    </source>
</evidence>
<name>A0A420YF27_9PEZI</name>
<feature type="compositionally biased region" description="Basic residues" evidence="1">
    <location>
        <begin position="1"/>
        <end position="17"/>
    </location>
</feature>
<proteinExistence type="predicted"/>
<reference evidence="2 3" key="1">
    <citation type="submission" date="2018-08" db="EMBL/GenBank/DDBJ databases">
        <title>Draft genome of the lignicolous fungus Coniochaeta pulveracea.</title>
        <authorList>
            <person name="Borstlap C.J."/>
            <person name="De Witt R.N."/>
            <person name="Botha A."/>
            <person name="Volschenk H."/>
        </authorList>
    </citation>
    <scope>NUCLEOTIDE SEQUENCE [LARGE SCALE GENOMIC DNA]</scope>
    <source>
        <strain evidence="2 3">CAB683</strain>
    </source>
</reference>
<feature type="region of interest" description="Disordered" evidence="1">
    <location>
        <begin position="89"/>
        <end position="215"/>
    </location>
</feature>
<feature type="region of interest" description="Disordered" evidence="1">
    <location>
        <begin position="421"/>
        <end position="454"/>
    </location>
</feature>
<keyword evidence="3" id="KW-1185">Reference proteome</keyword>
<protein>
    <submittedName>
        <fullName evidence="2">Uncharacterized protein</fullName>
    </submittedName>
</protein>
<accession>A0A420YF27</accession>
<feature type="compositionally biased region" description="Basic and acidic residues" evidence="1">
    <location>
        <begin position="106"/>
        <end position="130"/>
    </location>
</feature>
<dbReference type="Proteomes" id="UP000275385">
    <property type="component" value="Unassembled WGS sequence"/>
</dbReference>
<feature type="region of interest" description="Disordered" evidence="1">
    <location>
        <begin position="318"/>
        <end position="400"/>
    </location>
</feature>
<evidence type="ECO:0000256" key="1">
    <source>
        <dbReference type="SAM" id="MobiDB-lite"/>
    </source>
</evidence>
<comment type="caution">
    <text evidence="2">The sequence shown here is derived from an EMBL/GenBank/DDBJ whole genome shotgun (WGS) entry which is preliminary data.</text>
</comment>